<proteinExistence type="predicted"/>
<evidence type="ECO:0000313" key="2">
    <source>
        <dbReference type="Proteomes" id="UP001165083"/>
    </source>
</evidence>
<dbReference type="Proteomes" id="UP001165083">
    <property type="component" value="Unassembled WGS sequence"/>
</dbReference>
<evidence type="ECO:0000313" key="1">
    <source>
        <dbReference type="EMBL" id="GMF66393.1"/>
    </source>
</evidence>
<keyword evidence="2" id="KW-1185">Reference proteome</keyword>
<organism evidence="1 2">
    <name type="scientific">Phytophthora lilii</name>
    <dbReference type="NCBI Taxonomy" id="2077276"/>
    <lineage>
        <taxon>Eukaryota</taxon>
        <taxon>Sar</taxon>
        <taxon>Stramenopiles</taxon>
        <taxon>Oomycota</taxon>
        <taxon>Peronosporomycetes</taxon>
        <taxon>Peronosporales</taxon>
        <taxon>Peronosporaceae</taxon>
        <taxon>Phytophthora</taxon>
    </lineage>
</organism>
<accession>A0A9W7DAY4</accession>
<dbReference type="EMBL" id="BSXW01012628">
    <property type="protein sequence ID" value="GMF66393.1"/>
    <property type="molecule type" value="Genomic_DNA"/>
</dbReference>
<sequence>MVHQLAYLELIVGESSPRLPLEINISRINQLSGSDLFTNDDTTKLKLAKAFEPRDGEARHGIKIRNDEDMNSSLTNADNDAKKILMDYYSKIVPEGVRLPFRLKPIVDTKSGVKANQNYYFSEPTAAKPFLH</sequence>
<dbReference type="AlphaFoldDB" id="A0A9W7DAY4"/>
<gene>
    <name evidence="1" type="ORF">Plil01_001884700</name>
</gene>
<reference evidence="1" key="1">
    <citation type="submission" date="2023-04" db="EMBL/GenBank/DDBJ databases">
        <title>Phytophthora lilii NBRC 32176.</title>
        <authorList>
            <person name="Ichikawa N."/>
            <person name="Sato H."/>
            <person name="Tonouchi N."/>
        </authorList>
    </citation>
    <scope>NUCLEOTIDE SEQUENCE</scope>
    <source>
        <strain evidence="1">NBRC 32176</strain>
    </source>
</reference>
<name>A0A9W7DAY4_9STRA</name>
<protein>
    <submittedName>
        <fullName evidence="1">Unnamed protein product</fullName>
    </submittedName>
</protein>
<comment type="caution">
    <text evidence="1">The sequence shown here is derived from an EMBL/GenBank/DDBJ whole genome shotgun (WGS) entry which is preliminary data.</text>
</comment>
<dbReference type="OrthoDB" id="10490773at2759"/>